<keyword evidence="3" id="KW-1185">Reference proteome</keyword>
<feature type="compositionally biased region" description="Pro residues" evidence="1">
    <location>
        <begin position="529"/>
        <end position="542"/>
    </location>
</feature>
<evidence type="ECO:0000313" key="3">
    <source>
        <dbReference type="Proteomes" id="UP000053593"/>
    </source>
</evidence>
<feature type="region of interest" description="Disordered" evidence="1">
    <location>
        <begin position="481"/>
        <end position="588"/>
    </location>
</feature>
<dbReference type="AlphaFoldDB" id="A0A0D0CCX6"/>
<protein>
    <submittedName>
        <fullName evidence="2">Uncharacterized protein</fullName>
    </submittedName>
</protein>
<name>A0A0D0CCX6_9AGAR</name>
<proteinExistence type="predicted"/>
<organism evidence="2 3">
    <name type="scientific">Collybiopsis luxurians FD-317 M1</name>
    <dbReference type="NCBI Taxonomy" id="944289"/>
    <lineage>
        <taxon>Eukaryota</taxon>
        <taxon>Fungi</taxon>
        <taxon>Dikarya</taxon>
        <taxon>Basidiomycota</taxon>
        <taxon>Agaricomycotina</taxon>
        <taxon>Agaricomycetes</taxon>
        <taxon>Agaricomycetidae</taxon>
        <taxon>Agaricales</taxon>
        <taxon>Marasmiineae</taxon>
        <taxon>Omphalotaceae</taxon>
        <taxon>Collybiopsis</taxon>
        <taxon>Collybiopsis luxurians</taxon>
    </lineage>
</organism>
<dbReference type="OrthoDB" id="3070088at2759"/>
<feature type="compositionally biased region" description="Acidic residues" evidence="1">
    <location>
        <begin position="438"/>
        <end position="449"/>
    </location>
</feature>
<evidence type="ECO:0000313" key="2">
    <source>
        <dbReference type="EMBL" id="KIK55902.1"/>
    </source>
</evidence>
<feature type="region of interest" description="Disordered" evidence="1">
    <location>
        <begin position="69"/>
        <end position="92"/>
    </location>
</feature>
<dbReference type="HOGENOM" id="CLU_463841_0_0_1"/>
<feature type="region of interest" description="Disordered" evidence="1">
    <location>
        <begin position="432"/>
        <end position="469"/>
    </location>
</feature>
<feature type="compositionally biased region" description="Pro residues" evidence="1">
    <location>
        <begin position="554"/>
        <end position="563"/>
    </location>
</feature>
<feature type="region of interest" description="Disordered" evidence="1">
    <location>
        <begin position="34"/>
        <end position="57"/>
    </location>
</feature>
<sequence length="588" mass="65738">MGDIYSITAGKKYVWKAQKPSFSDRPAHLLELARVKVSAQNNPPPQGGEEEEEEDGEWVRISQTEFDEEDEWDGINGNNNEDKGEGDQWGHGPLPKWAQDELNAVQAEKHEKVVQIAKKLGRSIQSCYWYLRDDGPHESRALSYYNAWQVWYNMCGDQQRPADMPISQWSKVKLPEDQFHQRDARREALKEQLDWYNDNLASYINEKKKKGNFCINGESIYRKMGLHLGGYILCTERDAKGASATATWVSTPELAQIKERKGTQMYAQAADLEAFLRVQMILMQELDNDLQEVYTKATKEGSASRNHLCGVFLPLFMYLAGRLLEESDPKITFTQFSDLAWKLGLRIENWPVRVPFFEWGVEGKKGWCKGVQQVHDYSGDNLTALCSAHFSWWLDDERALALKEQGRLPLVVDTAGNTIVAVAHSNAYHSELQSSVEDPSDGGSGEDNEAGSNQPDHPVNGKQPLPLYEDDDIDENERVAAKSLPLHSGQPKPTSKTARRGPGPWRPPSSSPAPPAPPSNKTARRGPVPLRPLPSSPAPPALPSEKTVRRGPGPWRPLPPTPPSDETTSNPGPWKPPSLLPALSASRN</sequence>
<accession>A0A0D0CCX6</accession>
<evidence type="ECO:0000256" key="1">
    <source>
        <dbReference type="SAM" id="MobiDB-lite"/>
    </source>
</evidence>
<dbReference type="EMBL" id="KN834802">
    <property type="protein sequence ID" value="KIK55902.1"/>
    <property type="molecule type" value="Genomic_DNA"/>
</dbReference>
<gene>
    <name evidence="2" type="ORF">GYMLUDRAFT_248301</name>
</gene>
<feature type="compositionally biased region" description="Pro residues" evidence="1">
    <location>
        <begin position="504"/>
        <end position="518"/>
    </location>
</feature>
<reference evidence="2 3" key="1">
    <citation type="submission" date="2014-04" db="EMBL/GenBank/DDBJ databases">
        <title>Evolutionary Origins and Diversification of the Mycorrhizal Mutualists.</title>
        <authorList>
            <consortium name="DOE Joint Genome Institute"/>
            <consortium name="Mycorrhizal Genomics Consortium"/>
            <person name="Kohler A."/>
            <person name="Kuo A."/>
            <person name="Nagy L.G."/>
            <person name="Floudas D."/>
            <person name="Copeland A."/>
            <person name="Barry K.W."/>
            <person name="Cichocki N."/>
            <person name="Veneault-Fourrey C."/>
            <person name="LaButti K."/>
            <person name="Lindquist E.A."/>
            <person name="Lipzen A."/>
            <person name="Lundell T."/>
            <person name="Morin E."/>
            <person name="Murat C."/>
            <person name="Riley R."/>
            <person name="Ohm R."/>
            <person name="Sun H."/>
            <person name="Tunlid A."/>
            <person name="Henrissat B."/>
            <person name="Grigoriev I.V."/>
            <person name="Hibbett D.S."/>
            <person name="Martin F."/>
        </authorList>
    </citation>
    <scope>NUCLEOTIDE SEQUENCE [LARGE SCALE GENOMIC DNA]</scope>
    <source>
        <strain evidence="2 3">FD-317 M1</strain>
    </source>
</reference>
<dbReference type="Proteomes" id="UP000053593">
    <property type="component" value="Unassembled WGS sequence"/>
</dbReference>